<proteinExistence type="predicted"/>
<dbReference type="PANTHER" id="PTHR45689:SF14">
    <property type="entry name" value="CYCLIC NUCLEOTIDE-GATED CATION CHANNEL SUBUNIT A-LIKE PROTEIN"/>
    <property type="match status" value="1"/>
</dbReference>
<dbReference type="EMBL" id="OC320155">
    <property type="protein sequence ID" value="CAD7407396.1"/>
    <property type="molecule type" value="Genomic_DNA"/>
</dbReference>
<dbReference type="PROSITE" id="PS00889">
    <property type="entry name" value="CNMP_BINDING_2"/>
    <property type="match status" value="1"/>
</dbReference>
<dbReference type="GO" id="GO:0098855">
    <property type="term" value="C:HCN channel complex"/>
    <property type="evidence" value="ECO:0007669"/>
    <property type="project" value="TreeGrafter"/>
</dbReference>
<feature type="transmembrane region" description="Helical" evidence="2">
    <location>
        <begin position="396"/>
        <end position="417"/>
    </location>
</feature>
<accession>A0A7R9D5B7</accession>
<dbReference type="PROSITE" id="PS51257">
    <property type="entry name" value="PROKAR_LIPOPROTEIN"/>
    <property type="match status" value="1"/>
</dbReference>
<evidence type="ECO:0000256" key="2">
    <source>
        <dbReference type="SAM" id="Phobius"/>
    </source>
</evidence>
<dbReference type="PROSITE" id="PS50042">
    <property type="entry name" value="CNMP_BINDING_3"/>
    <property type="match status" value="1"/>
</dbReference>
<feature type="domain" description="Cyclic nucleotide-binding" evidence="3">
    <location>
        <begin position="651"/>
        <end position="749"/>
    </location>
</feature>
<evidence type="ECO:0000259" key="3">
    <source>
        <dbReference type="PROSITE" id="PS50042"/>
    </source>
</evidence>
<dbReference type="Gene3D" id="2.60.120.10">
    <property type="entry name" value="Jelly Rolls"/>
    <property type="match status" value="1"/>
</dbReference>
<dbReference type="InterPro" id="IPR014710">
    <property type="entry name" value="RmlC-like_jellyroll"/>
</dbReference>
<dbReference type="SUPFAM" id="SSF51206">
    <property type="entry name" value="cAMP-binding domain-like"/>
    <property type="match status" value="1"/>
</dbReference>
<dbReference type="AlphaFoldDB" id="A0A7R9D5B7"/>
<dbReference type="PANTHER" id="PTHR45689">
    <property type="entry name" value="I[[H]] CHANNEL, ISOFORM E"/>
    <property type="match status" value="1"/>
</dbReference>
<dbReference type="GO" id="GO:0035725">
    <property type="term" value="P:sodium ion transmembrane transport"/>
    <property type="evidence" value="ECO:0007669"/>
    <property type="project" value="TreeGrafter"/>
</dbReference>
<feature type="region of interest" description="Disordered" evidence="1">
    <location>
        <begin position="862"/>
        <end position="903"/>
    </location>
</feature>
<dbReference type="InterPro" id="IPR018488">
    <property type="entry name" value="cNMP-bd_CS"/>
</dbReference>
<feature type="compositionally biased region" description="Basic and acidic residues" evidence="1">
    <location>
        <begin position="869"/>
        <end position="882"/>
    </location>
</feature>
<organism evidence="4">
    <name type="scientific">Timema cristinae</name>
    <name type="common">Walking stick</name>
    <dbReference type="NCBI Taxonomy" id="61476"/>
    <lineage>
        <taxon>Eukaryota</taxon>
        <taxon>Metazoa</taxon>
        <taxon>Ecdysozoa</taxon>
        <taxon>Arthropoda</taxon>
        <taxon>Hexapoda</taxon>
        <taxon>Insecta</taxon>
        <taxon>Pterygota</taxon>
        <taxon>Neoptera</taxon>
        <taxon>Polyneoptera</taxon>
        <taxon>Phasmatodea</taxon>
        <taxon>Timematodea</taxon>
        <taxon>Timematoidea</taxon>
        <taxon>Timematidae</taxon>
        <taxon>Timema</taxon>
    </lineage>
</organism>
<dbReference type="GO" id="GO:0003254">
    <property type="term" value="P:regulation of membrane depolarization"/>
    <property type="evidence" value="ECO:0007669"/>
    <property type="project" value="TreeGrafter"/>
</dbReference>
<dbReference type="SUPFAM" id="SSF81324">
    <property type="entry name" value="Voltage-gated potassium channels"/>
    <property type="match status" value="1"/>
</dbReference>
<reference evidence="4" key="1">
    <citation type="submission" date="2020-11" db="EMBL/GenBank/DDBJ databases">
        <authorList>
            <person name="Tran Van P."/>
        </authorList>
    </citation>
    <scope>NUCLEOTIDE SEQUENCE</scope>
</reference>
<feature type="transmembrane region" description="Helical" evidence="2">
    <location>
        <begin position="547"/>
        <end position="572"/>
    </location>
</feature>
<dbReference type="PROSITE" id="PS00888">
    <property type="entry name" value="CNMP_BINDING_1"/>
    <property type="match status" value="1"/>
</dbReference>
<dbReference type="InterPro" id="IPR018490">
    <property type="entry name" value="cNMP-bd_dom_sf"/>
</dbReference>
<feature type="transmembrane region" description="Helical" evidence="2">
    <location>
        <begin position="324"/>
        <end position="345"/>
    </location>
</feature>
<sequence>MYFCKFRDLGGDATSWEHNIPLGHSSSACRRSQHVLVAGGFNISLLLEASTYPCLYGSILRQRLHLWVVNKPQGSVLGFLSEVELMCAKEQSWELSERGRQCAVSSRLSLFFFCGRGSSQKLGNEPHSGRFSPIQGYVLLYREPNPRVPVMATYWHYIRLDPEKREGNRDRLSPAGVNRLDSMLTSSLSLREPTTHPYSTAAKQQPRVFFSHTSQSIPVLTSPRSIHRQYSLVNRMKLYELEAVLNRKLPPEDDIFEPYIRGKYPLNKLHRIALWLFLASSSDRRTHRLLNSRSALRKDQVNQLSYRQFSIHPYSLFRFGWDCFMLLVFSVYMAIVPYFQLLILYKKYDLLSSMLVIILAMDFIGFIHIIINFYTGFYCKKHNKIILSRKDICRNYLKRGFLLDLIVSIPFYAYFLLSISNLTLNNNDVLILSLIILIKVPIIYSFIRCFNLVGEALEIKTNIKRCLRGMVLILLVTHWVTCLNYFFETVEDLIVAENDTKVLPTWVVEKGLQDDSLGLVYYHCFFRSVSLVFKVSIDWMSLSSGTYMLWICFACVVGRLLAVFLLSEGFLISKTWRTSKKRHKEMMFHLVEFMSNKQLPDPLRNKIFNHFKFNFQRSYFEQGQILNTMTRKIREDIVMHSCLRLVEKVEFFRNLPLVIMVKLAAKLRHQIYLTNDVIIRAGEPGYSMYFVSTGTVAIYTPTGVEMCHITDGNHFGEIALIMEDVNRTATVKAVETCELYELHLNDFRKASSHGIKRVVSRLVIHHTVSRAQLAIWSFITRYQEGAKTPIRSSVCEERGPSAHTKQLVVRTRVAGIAGQRTSSRFPGNSGQLVSKRLGWQQRWWNLSLTWLFAMFLKGGTFPGPDPPDQGDRPGADKEHVDGRCGAQAHLGAAEDVTKETIQG</sequence>
<dbReference type="CDD" id="cd00038">
    <property type="entry name" value="CAP_ED"/>
    <property type="match status" value="1"/>
</dbReference>
<feature type="transmembrane region" description="Helical" evidence="2">
    <location>
        <begin position="351"/>
        <end position="375"/>
    </location>
</feature>
<keyword evidence="2" id="KW-0472">Membrane</keyword>
<name>A0A7R9D5B7_TIMCR</name>
<dbReference type="InterPro" id="IPR051413">
    <property type="entry name" value="K/Na_HCN_channel"/>
</dbReference>
<evidence type="ECO:0000256" key="1">
    <source>
        <dbReference type="SAM" id="MobiDB-lite"/>
    </source>
</evidence>
<feature type="transmembrane region" description="Helical" evidence="2">
    <location>
        <begin position="467"/>
        <end position="487"/>
    </location>
</feature>
<dbReference type="Pfam" id="PF00027">
    <property type="entry name" value="cNMP_binding"/>
    <property type="match status" value="1"/>
</dbReference>
<keyword evidence="2" id="KW-0812">Transmembrane</keyword>
<gene>
    <name evidence="4" type="ORF">TCEB3V08_LOCUS9007</name>
</gene>
<dbReference type="InterPro" id="IPR000595">
    <property type="entry name" value="cNMP-bd_dom"/>
</dbReference>
<keyword evidence="2" id="KW-1133">Transmembrane helix</keyword>
<protein>
    <recommendedName>
        <fullName evidence="3">Cyclic nucleotide-binding domain-containing protein</fullName>
    </recommendedName>
</protein>
<dbReference type="Gene3D" id="1.10.287.630">
    <property type="entry name" value="Helix hairpin bin"/>
    <property type="match status" value="1"/>
</dbReference>
<feature type="transmembrane region" description="Helical" evidence="2">
    <location>
        <begin position="429"/>
        <end position="447"/>
    </location>
</feature>
<dbReference type="GO" id="GO:0005249">
    <property type="term" value="F:voltage-gated potassium channel activity"/>
    <property type="evidence" value="ECO:0007669"/>
    <property type="project" value="TreeGrafter"/>
</dbReference>
<evidence type="ECO:0000313" key="4">
    <source>
        <dbReference type="EMBL" id="CAD7407396.1"/>
    </source>
</evidence>
<dbReference type="SMART" id="SM00100">
    <property type="entry name" value="cNMP"/>
    <property type="match status" value="1"/>
</dbReference>